<dbReference type="OrthoDB" id="696485at2759"/>
<evidence type="ECO:0000313" key="2">
    <source>
        <dbReference type="EnsemblPlants" id="PNT69594"/>
    </source>
</evidence>
<dbReference type="InParanoid" id="A0A2K2D5N5"/>
<dbReference type="Gramene" id="PNT69594">
    <property type="protein sequence ID" value="PNT69594"/>
    <property type="gene ID" value="BRADI_3g58323v3"/>
</dbReference>
<proteinExistence type="predicted"/>
<evidence type="ECO:0000313" key="1">
    <source>
        <dbReference type="EMBL" id="PNT69594.1"/>
    </source>
</evidence>
<keyword evidence="3" id="KW-1185">Reference proteome</keyword>
<dbReference type="EnsemblPlants" id="PNT69594">
    <property type="protein sequence ID" value="PNT69594"/>
    <property type="gene ID" value="BRADI_3g58323v3"/>
</dbReference>
<evidence type="ECO:0000313" key="3">
    <source>
        <dbReference type="Proteomes" id="UP000008810"/>
    </source>
</evidence>
<dbReference type="Proteomes" id="UP000008810">
    <property type="component" value="Chromosome 3"/>
</dbReference>
<reference evidence="2" key="3">
    <citation type="submission" date="2018-08" db="UniProtKB">
        <authorList>
            <consortium name="EnsemblPlants"/>
        </authorList>
    </citation>
    <scope>IDENTIFICATION</scope>
    <source>
        <strain evidence="2">cv. Bd21</strain>
    </source>
</reference>
<gene>
    <name evidence="1" type="ORF">BRADI_3g58323v3</name>
</gene>
<sequence length="123" mass="13859">MGGRSGGGEPTDHLFLHCRSLHHIWSSLQSIHLDATACSNLAALATERQPPDKAHSTVLLAVLWNIWKRRNALVFNDILEDPHTVIDRCSTDVALWSHRCSSLSLKDTTKDWSIMLSHLVRRL</sequence>
<accession>A0A2K2D5N5</accession>
<evidence type="ECO:0008006" key="4">
    <source>
        <dbReference type="Google" id="ProtNLM"/>
    </source>
</evidence>
<protein>
    <recommendedName>
        <fullName evidence="4">Reverse transcriptase zinc-binding domain-containing protein</fullName>
    </recommendedName>
</protein>
<dbReference type="EMBL" id="CM000882">
    <property type="protein sequence ID" value="PNT69594.1"/>
    <property type="molecule type" value="Genomic_DNA"/>
</dbReference>
<dbReference type="AlphaFoldDB" id="A0A2K2D5N5"/>
<reference evidence="1 2" key="1">
    <citation type="journal article" date="2010" name="Nature">
        <title>Genome sequencing and analysis of the model grass Brachypodium distachyon.</title>
        <authorList>
            <consortium name="International Brachypodium Initiative"/>
        </authorList>
    </citation>
    <scope>NUCLEOTIDE SEQUENCE [LARGE SCALE GENOMIC DNA]</scope>
    <source>
        <strain evidence="1 2">Bd21</strain>
    </source>
</reference>
<name>A0A2K2D5N5_BRADI</name>
<organism evidence="1">
    <name type="scientific">Brachypodium distachyon</name>
    <name type="common">Purple false brome</name>
    <name type="synonym">Trachynia distachya</name>
    <dbReference type="NCBI Taxonomy" id="15368"/>
    <lineage>
        <taxon>Eukaryota</taxon>
        <taxon>Viridiplantae</taxon>
        <taxon>Streptophyta</taxon>
        <taxon>Embryophyta</taxon>
        <taxon>Tracheophyta</taxon>
        <taxon>Spermatophyta</taxon>
        <taxon>Magnoliopsida</taxon>
        <taxon>Liliopsida</taxon>
        <taxon>Poales</taxon>
        <taxon>Poaceae</taxon>
        <taxon>BOP clade</taxon>
        <taxon>Pooideae</taxon>
        <taxon>Stipodae</taxon>
        <taxon>Brachypodieae</taxon>
        <taxon>Brachypodium</taxon>
    </lineage>
</organism>
<reference evidence="1" key="2">
    <citation type="submission" date="2017-06" db="EMBL/GenBank/DDBJ databases">
        <title>WGS assembly of Brachypodium distachyon.</title>
        <authorList>
            <consortium name="The International Brachypodium Initiative"/>
            <person name="Lucas S."/>
            <person name="Harmon-Smith M."/>
            <person name="Lail K."/>
            <person name="Tice H."/>
            <person name="Grimwood J."/>
            <person name="Bruce D."/>
            <person name="Barry K."/>
            <person name="Shu S."/>
            <person name="Lindquist E."/>
            <person name="Wang M."/>
            <person name="Pitluck S."/>
            <person name="Vogel J.P."/>
            <person name="Garvin D.F."/>
            <person name="Mockler T.C."/>
            <person name="Schmutz J."/>
            <person name="Rokhsar D."/>
            <person name="Bevan M.W."/>
        </authorList>
    </citation>
    <scope>NUCLEOTIDE SEQUENCE</scope>
    <source>
        <strain evidence="1">Bd21</strain>
    </source>
</reference>